<evidence type="ECO:0000256" key="4">
    <source>
        <dbReference type="PROSITE-ProRule" id="PRU00094"/>
    </source>
</evidence>
<reference evidence="7" key="1">
    <citation type="journal article" date="2019" name="Nat. Commun.">
        <title>Genome-wide association mapping of date palm fruit traits.</title>
        <authorList>
            <person name="Hazzouri K.M."/>
            <person name="Gros-Balthazard M."/>
            <person name="Flowers J.M."/>
            <person name="Copetti D."/>
            <person name="Lemansour A."/>
            <person name="Lebrun M."/>
            <person name="Masmoudi K."/>
            <person name="Ferrand S."/>
            <person name="Dhar M.I."/>
            <person name="Fresquez Z.A."/>
            <person name="Rosas U."/>
            <person name="Zhang J."/>
            <person name="Talag J."/>
            <person name="Lee S."/>
            <person name="Kudrna D."/>
            <person name="Powell R.F."/>
            <person name="Leitch I.J."/>
            <person name="Krueger R.R."/>
            <person name="Wing R.A."/>
            <person name="Amiri K.M.A."/>
            <person name="Purugganan M.D."/>
        </authorList>
    </citation>
    <scope>NUCLEOTIDE SEQUENCE [LARGE SCALE GENOMIC DNA]</scope>
    <source>
        <strain evidence="7">cv. Khalas</strain>
    </source>
</reference>
<evidence type="ECO:0000313" key="7">
    <source>
        <dbReference type="Proteomes" id="UP000228380"/>
    </source>
</evidence>
<feature type="region of interest" description="Disordered" evidence="5">
    <location>
        <begin position="123"/>
        <end position="160"/>
    </location>
</feature>
<evidence type="ECO:0000256" key="1">
    <source>
        <dbReference type="ARBA" id="ARBA00022723"/>
    </source>
</evidence>
<dbReference type="PROSITE" id="PS00344">
    <property type="entry name" value="GATA_ZN_FINGER_1"/>
    <property type="match status" value="1"/>
</dbReference>
<dbReference type="GO" id="GO:0043565">
    <property type="term" value="F:sequence-specific DNA binding"/>
    <property type="evidence" value="ECO:0007669"/>
    <property type="project" value="InterPro"/>
</dbReference>
<proteinExistence type="predicted"/>
<dbReference type="Pfam" id="PF00320">
    <property type="entry name" value="GATA"/>
    <property type="match status" value="1"/>
</dbReference>
<evidence type="ECO:0000313" key="8">
    <source>
        <dbReference type="RefSeq" id="XP_008780491.3"/>
    </source>
</evidence>
<dbReference type="GO" id="GO:0006355">
    <property type="term" value="P:regulation of DNA-templated transcription"/>
    <property type="evidence" value="ECO:0007669"/>
    <property type="project" value="InterPro"/>
</dbReference>
<dbReference type="Gene3D" id="3.30.50.10">
    <property type="entry name" value="Erythroid Transcription Factor GATA-1, subunit A"/>
    <property type="match status" value="1"/>
</dbReference>
<dbReference type="CDD" id="cd00202">
    <property type="entry name" value="ZnF_GATA"/>
    <property type="match status" value="1"/>
</dbReference>
<accession>A0A8B7BL11</accession>
<organism evidence="7 8">
    <name type="scientific">Phoenix dactylifera</name>
    <name type="common">Date palm</name>
    <dbReference type="NCBI Taxonomy" id="42345"/>
    <lineage>
        <taxon>Eukaryota</taxon>
        <taxon>Viridiplantae</taxon>
        <taxon>Streptophyta</taxon>
        <taxon>Embryophyta</taxon>
        <taxon>Tracheophyta</taxon>
        <taxon>Spermatophyta</taxon>
        <taxon>Magnoliopsida</taxon>
        <taxon>Liliopsida</taxon>
        <taxon>Arecaceae</taxon>
        <taxon>Coryphoideae</taxon>
        <taxon>Phoeniceae</taxon>
        <taxon>Phoenix</taxon>
    </lineage>
</organism>
<keyword evidence="1" id="KW-0479">Metal-binding</keyword>
<dbReference type="PROSITE" id="PS50114">
    <property type="entry name" value="GATA_ZN_FINGER_2"/>
    <property type="match status" value="1"/>
</dbReference>
<dbReference type="GO" id="GO:0008270">
    <property type="term" value="F:zinc ion binding"/>
    <property type="evidence" value="ECO:0007669"/>
    <property type="project" value="UniProtKB-KW"/>
</dbReference>
<protein>
    <submittedName>
        <fullName evidence="8">Protein CYTOKININ-RESPONSIVE GATA TRANSCRIPTION FACTOR 1-like</fullName>
    </submittedName>
</protein>
<dbReference type="PANTHER" id="PTHR47255:SF4">
    <property type="entry name" value="GATA ZINC FINGER DOMAIN-CONTAINING PROTEIN 12"/>
    <property type="match status" value="1"/>
</dbReference>
<dbReference type="InterPro" id="IPR000679">
    <property type="entry name" value="Znf_GATA"/>
</dbReference>
<dbReference type="RefSeq" id="XP_008780491.3">
    <property type="nucleotide sequence ID" value="XM_008782269.3"/>
</dbReference>
<keyword evidence="7" id="KW-1185">Reference proteome</keyword>
<dbReference type="GeneID" id="103700319"/>
<evidence type="ECO:0000259" key="6">
    <source>
        <dbReference type="PROSITE" id="PS50114"/>
    </source>
</evidence>
<feature type="compositionally biased region" description="Polar residues" evidence="5">
    <location>
        <begin position="134"/>
        <end position="146"/>
    </location>
</feature>
<dbReference type="SUPFAM" id="SSF57716">
    <property type="entry name" value="Glucocorticoid receptor-like (DNA-binding domain)"/>
    <property type="match status" value="1"/>
</dbReference>
<keyword evidence="3" id="KW-0862">Zinc</keyword>
<evidence type="ECO:0000256" key="3">
    <source>
        <dbReference type="ARBA" id="ARBA00022833"/>
    </source>
</evidence>
<evidence type="ECO:0000256" key="2">
    <source>
        <dbReference type="ARBA" id="ARBA00022771"/>
    </source>
</evidence>
<dbReference type="OrthoDB" id="2162994at2759"/>
<name>A0A8B7BL11_PHODC</name>
<dbReference type="Proteomes" id="UP000228380">
    <property type="component" value="Chromosome 8"/>
</dbReference>
<dbReference type="InterPro" id="IPR013088">
    <property type="entry name" value="Znf_NHR/GATA"/>
</dbReference>
<sequence>MSLFFMNQFSPIPLAEGDQDQSHLTPFTLASAPSSCSCPILLNTSQERGGNNGDHHLLQQEPKEHLFISKSSDRQVTFPTDCNNNNNTNEEFSHDRCVSQEDLHGPSNWMSSKMRFMRKMMNSDHVSKPRRNMQALQDQVRANQDRSTSSSSSSSSYSPSGIIRVCSDCNTTKTPLWRSGPRGPKSLCNACGIRQRKARRAMDTAAASGGIIPREAPSKMRKEKNSDVDRTLPFKKRCKIATTATATQKNLCFDDVLISLGNSSAVHRVFPQDERDAALLLMALSWGIICS</sequence>
<dbReference type="KEGG" id="pda:103700319"/>
<feature type="compositionally biased region" description="Low complexity" evidence="5">
    <location>
        <begin position="147"/>
        <end position="160"/>
    </location>
</feature>
<feature type="domain" description="GATA-type" evidence="6">
    <location>
        <begin position="164"/>
        <end position="196"/>
    </location>
</feature>
<evidence type="ECO:0000256" key="5">
    <source>
        <dbReference type="SAM" id="MobiDB-lite"/>
    </source>
</evidence>
<keyword evidence="2 4" id="KW-0863">Zinc-finger</keyword>
<reference evidence="8" key="2">
    <citation type="submission" date="2025-08" db="UniProtKB">
        <authorList>
            <consortium name="RefSeq"/>
        </authorList>
    </citation>
    <scope>IDENTIFICATION</scope>
    <source>
        <tissue evidence="8">Young leaves</tissue>
    </source>
</reference>
<dbReference type="AlphaFoldDB" id="A0A8B7BL11"/>
<dbReference type="SMART" id="SM00401">
    <property type="entry name" value="ZnF_GATA"/>
    <property type="match status" value="1"/>
</dbReference>
<dbReference type="PANTHER" id="PTHR47255">
    <property type="entry name" value="GATA TRANSCRIPTION FACTOR 22-RELATED"/>
    <property type="match status" value="1"/>
</dbReference>
<gene>
    <name evidence="8" type="primary">LOC103700319</name>
</gene>
<dbReference type="InterPro" id="IPR052138">
    <property type="entry name" value="GATA_ZnFinger_Domain"/>
</dbReference>